<dbReference type="GO" id="GO:0016787">
    <property type="term" value="F:hydrolase activity"/>
    <property type="evidence" value="ECO:0007669"/>
    <property type="project" value="UniProtKB-KW"/>
</dbReference>
<dbReference type="GO" id="GO:0006260">
    <property type="term" value="P:DNA replication"/>
    <property type="evidence" value="ECO:0007669"/>
    <property type="project" value="UniProtKB-KW"/>
</dbReference>
<evidence type="ECO:0000256" key="5">
    <source>
        <dbReference type="ARBA" id="ARBA00022806"/>
    </source>
</evidence>
<organism evidence="13 14">
    <name type="scientific">Eubacterium ruminantium</name>
    <dbReference type="NCBI Taxonomy" id="42322"/>
    <lineage>
        <taxon>Bacteria</taxon>
        <taxon>Bacillati</taxon>
        <taxon>Bacillota</taxon>
        <taxon>Clostridia</taxon>
        <taxon>Eubacteriales</taxon>
        <taxon>Eubacteriaceae</taxon>
        <taxon>Eubacterium</taxon>
    </lineage>
</organism>
<comment type="catalytic activity">
    <reaction evidence="10">
        <text>ATP + H2O = ADP + phosphate + H(+)</text>
        <dbReference type="Rhea" id="RHEA:13065"/>
        <dbReference type="ChEBI" id="CHEBI:15377"/>
        <dbReference type="ChEBI" id="CHEBI:15378"/>
        <dbReference type="ChEBI" id="CHEBI:30616"/>
        <dbReference type="ChEBI" id="CHEBI:43474"/>
        <dbReference type="ChEBI" id="CHEBI:456216"/>
        <dbReference type="EC" id="5.6.2.3"/>
    </reaction>
</comment>
<proteinExistence type="inferred from homology"/>
<dbReference type="EMBL" id="FUXA01000010">
    <property type="protein sequence ID" value="SJZ85350.1"/>
    <property type="molecule type" value="Genomic_DNA"/>
</dbReference>
<evidence type="ECO:0000256" key="2">
    <source>
        <dbReference type="ARBA" id="ARBA00022705"/>
    </source>
</evidence>
<keyword evidence="2" id="KW-0235">DNA replication</keyword>
<keyword evidence="7" id="KW-0238">DNA-binding</keyword>
<keyword evidence="3" id="KW-0547">Nucleotide-binding</keyword>
<keyword evidence="5 13" id="KW-0347">Helicase</keyword>
<dbReference type="Proteomes" id="UP000189857">
    <property type="component" value="Unassembled WGS sequence"/>
</dbReference>
<dbReference type="GO" id="GO:0005524">
    <property type="term" value="F:ATP binding"/>
    <property type="evidence" value="ECO:0007669"/>
    <property type="project" value="UniProtKB-KW"/>
</dbReference>
<dbReference type="Gene3D" id="3.40.50.300">
    <property type="entry name" value="P-loop containing nucleotide triphosphate hydrolases"/>
    <property type="match status" value="1"/>
</dbReference>
<feature type="domain" description="DNA helicase DnaB-like N-terminal" evidence="11">
    <location>
        <begin position="8"/>
        <end position="93"/>
    </location>
</feature>
<dbReference type="OrthoDB" id="1947473at2"/>
<dbReference type="AlphaFoldDB" id="A0A1T4P163"/>
<evidence type="ECO:0000256" key="8">
    <source>
        <dbReference type="ARBA" id="ARBA00023235"/>
    </source>
</evidence>
<dbReference type="Gene3D" id="1.10.860.10">
    <property type="entry name" value="DNAb Helicase, Chain A"/>
    <property type="match status" value="1"/>
</dbReference>
<dbReference type="Pfam" id="PF03796">
    <property type="entry name" value="DnaB_C"/>
    <property type="match status" value="1"/>
</dbReference>
<keyword evidence="14" id="KW-1185">Reference proteome</keyword>
<evidence type="ECO:0000256" key="1">
    <source>
        <dbReference type="ARBA" id="ARBA00008428"/>
    </source>
</evidence>
<dbReference type="InterPro" id="IPR027417">
    <property type="entry name" value="P-loop_NTPase"/>
</dbReference>
<dbReference type="InterPro" id="IPR036185">
    <property type="entry name" value="DNA_heli_DnaB-like_N_sf"/>
</dbReference>
<feature type="domain" description="SF4 helicase" evidence="12">
    <location>
        <begin position="202"/>
        <end position="369"/>
    </location>
</feature>
<evidence type="ECO:0000256" key="9">
    <source>
        <dbReference type="ARBA" id="ARBA00044969"/>
    </source>
</evidence>
<keyword evidence="8" id="KW-0413">Isomerase</keyword>
<evidence type="ECO:0000313" key="13">
    <source>
        <dbReference type="EMBL" id="SJZ85350.1"/>
    </source>
</evidence>
<dbReference type="GO" id="GO:0005829">
    <property type="term" value="C:cytosol"/>
    <property type="evidence" value="ECO:0007669"/>
    <property type="project" value="TreeGrafter"/>
</dbReference>
<accession>A0A1T4P163</accession>
<dbReference type="PANTHER" id="PTHR30153">
    <property type="entry name" value="REPLICATIVE DNA HELICASE DNAB"/>
    <property type="match status" value="1"/>
</dbReference>
<dbReference type="Pfam" id="PF00772">
    <property type="entry name" value="DnaB"/>
    <property type="match status" value="1"/>
</dbReference>
<evidence type="ECO:0000259" key="12">
    <source>
        <dbReference type="Pfam" id="PF03796"/>
    </source>
</evidence>
<dbReference type="EC" id="5.6.2.3" evidence="9"/>
<dbReference type="SUPFAM" id="SSF52540">
    <property type="entry name" value="P-loop containing nucleoside triphosphate hydrolases"/>
    <property type="match status" value="1"/>
</dbReference>
<evidence type="ECO:0000313" key="14">
    <source>
        <dbReference type="Proteomes" id="UP000189857"/>
    </source>
</evidence>
<keyword evidence="4" id="KW-0378">Hydrolase</keyword>
<dbReference type="PANTHER" id="PTHR30153:SF2">
    <property type="entry name" value="REPLICATIVE DNA HELICASE"/>
    <property type="match status" value="1"/>
</dbReference>
<evidence type="ECO:0000256" key="4">
    <source>
        <dbReference type="ARBA" id="ARBA00022801"/>
    </source>
</evidence>
<sequence length="447" mass="50930">MAAYEDLKDISAESAVIASLLNHPEFILHTDWLKAEHFSQKENGAIYWAINELYKKGITNIDEVNLNNQLASNKAVVKLMALHNLTDVSKYIELAGYAARDTIKEYIELCRTILALAYKRSLYKKSGELQRLCFNSDTEVEVTDNKVHRIITDLTEKFLITTEIKTIGEEVDDILAEIIKKQTEDGFGIPSKWNIYRPFYVFEPGELIVVASRMKSGKTANLLNEAIHKAKQNIPTVVFDTELTDKMWVTRALAHLSQIPVRRIKEGKWSPEEKNRILSANAELKKLPLVHIYMPIVDINRVYAICKMLKYKIGLKFVCFDYIKGNDTDAFALSNKLGQITDVLKNEIAGELDMCVLAACQLSRNNEISSSDKIAMYASTIVYWRYKTAEEIRSDGGLEYGNIYTRIYLNRNGAQQDAGEWMSLNYIGDTQTIMDCKQTVREETPFG</sequence>
<keyword evidence="6" id="KW-0067">ATP-binding</keyword>
<dbReference type="InterPro" id="IPR007694">
    <property type="entry name" value="DNA_helicase_DnaB-like_C"/>
</dbReference>
<evidence type="ECO:0000256" key="3">
    <source>
        <dbReference type="ARBA" id="ARBA00022741"/>
    </source>
</evidence>
<protein>
    <recommendedName>
        <fullName evidence="9">DNA 5'-3' helicase</fullName>
        <ecNumber evidence="9">5.6.2.3</ecNumber>
    </recommendedName>
</protein>
<evidence type="ECO:0000256" key="7">
    <source>
        <dbReference type="ARBA" id="ARBA00023125"/>
    </source>
</evidence>
<dbReference type="InterPro" id="IPR016136">
    <property type="entry name" value="DNA_helicase_N/primase_C"/>
</dbReference>
<name>A0A1T4P163_9FIRM</name>
<evidence type="ECO:0000256" key="10">
    <source>
        <dbReference type="ARBA" id="ARBA00048954"/>
    </source>
</evidence>
<reference evidence="13 14" key="1">
    <citation type="submission" date="2017-02" db="EMBL/GenBank/DDBJ databases">
        <authorList>
            <person name="Peterson S.W."/>
        </authorList>
    </citation>
    <scope>NUCLEOTIDE SEQUENCE [LARGE SCALE GENOMIC DNA]</scope>
    <source>
        <strain evidence="13 14">ATCC 17233</strain>
    </source>
</reference>
<dbReference type="RefSeq" id="WP_078787630.1">
    <property type="nucleotide sequence ID" value="NZ_FMTO01000009.1"/>
</dbReference>
<evidence type="ECO:0000256" key="6">
    <source>
        <dbReference type="ARBA" id="ARBA00022840"/>
    </source>
</evidence>
<dbReference type="GO" id="GO:0043139">
    <property type="term" value="F:5'-3' DNA helicase activity"/>
    <property type="evidence" value="ECO:0007669"/>
    <property type="project" value="UniProtKB-EC"/>
</dbReference>
<evidence type="ECO:0000259" key="11">
    <source>
        <dbReference type="Pfam" id="PF00772"/>
    </source>
</evidence>
<dbReference type="SUPFAM" id="SSF48024">
    <property type="entry name" value="N-terminal domain of DnaB helicase"/>
    <property type="match status" value="1"/>
</dbReference>
<gene>
    <name evidence="13" type="ORF">SAMN02745110_01811</name>
</gene>
<dbReference type="InterPro" id="IPR007693">
    <property type="entry name" value="DNA_helicase_DnaB-like_N"/>
</dbReference>
<comment type="similarity">
    <text evidence="1">Belongs to the helicase family. DnaB subfamily.</text>
</comment>
<dbReference type="GO" id="GO:0003677">
    <property type="term" value="F:DNA binding"/>
    <property type="evidence" value="ECO:0007669"/>
    <property type="project" value="UniProtKB-KW"/>
</dbReference>